<keyword evidence="2" id="KW-1185">Reference proteome</keyword>
<dbReference type="Proteomes" id="UP000683360">
    <property type="component" value="Unassembled WGS sequence"/>
</dbReference>
<reference evidence="1" key="1">
    <citation type="submission" date="2021-03" db="EMBL/GenBank/DDBJ databases">
        <authorList>
            <person name="Bekaert M."/>
        </authorList>
    </citation>
    <scope>NUCLEOTIDE SEQUENCE</scope>
</reference>
<evidence type="ECO:0000313" key="2">
    <source>
        <dbReference type="Proteomes" id="UP000683360"/>
    </source>
</evidence>
<organism evidence="1 2">
    <name type="scientific">Mytilus edulis</name>
    <name type="common">Blue mussel</name>
    <dbReference type="NCBI Taxonomy" id="6550"/>
    <lineage>
        <taxon>Eukaryota</taxon>
        <taxon>Metazoa</taxon>
        <taxon>Spiralia</taxon>
        <taxon>Lophotrochozoa</taxon>
        <taxon>Mollusca</taxon>
        <taxon>Bivalvia</taxon>
        <taxon>Autobranchia</taxon>
        <taxon>Pteriomorphia</taxon>
        <taxon>Mytilida</taxon>
        <taxon>Mytiloidea</taxon>
        <taxon>Mytilidae</taxon>
        <taxon>Mytilinae</taxon>
        <taxon>Mytilus</taxon>
    </lineage>
</organism>
<comment type="caution">
    <text evidence="1">The sequence shown here is derived from an EMBL/GenBank/DDBJ whole genome shotgun (WGS) entry which is preliminary data.</text>
</comment>
<dbReference type="OrthoDB" id="6056772at2759"/>
<proteinExistence type="predicted"/>
<dbReference type="EMBL" id="CAJPWZ010001433">
    <property type="protein sequence ID" value="CAG2215039.1"/>
    <property type="molecule type" value="Genomic_DNA"/>
</dbReference>
<sequence>MLSRFGNISISISPSTHQVKTRRKDQAQQLATNIPDLEQIKPFRMYAMTIPDRIFPLFIRACVVLPDDTFIILDNSQLLLFSKNVCFLRKIYNAFRDFPLDVCYLRTNIVTVALWSAKKIPLVDVEKNRIIKIVRLSYKYNGVGVDDNMMVVSSDEKST</sequence>
<evidence type="ECO:0000313" key="1">
    <source>
        <dbReference type="EMBL" id="CAG2215039.1"/>
    </source>
</evidence>
<protein>
    <submittedName>
        <fullName evidence="1">Uncharacterized protein</fullName>
    </submittedName>
</protein>
<name>A0A8S3S3B1_MYTED</name>
<dbReference type="AlphaFoldDB" id="A0A8S3S3B1"/>
<accession>A0A8S3S3B1</accession>
<gene>
    <name evidence="1" type="ORF">MEDL_28846</name>
</gene>